<feature type="transmembrane region" description="Helical" evidence="6">
    <location>
        <begin position="165"/>
        <end position="183"/>
    </location>
</feature>
<sequence length="440" mass="47134">MADTTGHPTDTEAPSGPDSTPRRSSWKHIGPGIVVAATGVGAGDLVATLIAGGNFGYTLLWAAVVGCLVKISLAEAAGRWHLATGRTLFDGWAGLGRWTGWFFVVYAVVWGFVYGAAAMSSSALPLQALFPGVMDLKAWAVACGLAGLVFVWFNRYAVFEKVMTVLVGVMFVVTVYLAVRVTPHLGQAFAGLLPVLPDEKDSVLNTLGLIGGVGGTITLAAYGYWVNAKGWTDTGWMKVMRLDNRVAYLTTGVFVVAMLFVGAELLHSANVAISSGDQGLIQLGDILADTYGRATSTFFLIGFFATSFTSLIGVWHGVSLMFADFVARTRDRAPAAGTEVASGARERSWPFRAYLLWLTFPPIVLLFQGQPFRLIILYGVLGAAFLPFLALTLLLLLNSSRTPAPWRNGPLSNTLLVLAGTLFLVLCVKQVLDQPWADFL</sequence>
<dbReference type="GO" id="GO:0005384">
    <property type="term" value="F:manganese ion transmembrane transporter activity"/>
    <property type="evidence" value="ECO:0007669"/>
    <property type="project" value="TreeGrafter"/>
</dbReference>
<feature type="transmembrane region" description="Helical" evidence="6">
    <location>
        <begin position="136"/>
        <end position="153"/>
    </location>
</feature>
<feature type="transmembrane region" description="Helical" evidence="6">
    <location>
        <begin position="58"/>
        <end position="77"/>
    </location>
</feature>
<evidence type="ECO:0000313" key="8">
    <source>
        <dbReference type="EMBL" id="QCN87807.1"/>
    </source>
</evidence>
<feature type="transmembrane region" description="Helical" evidence="6">
    <location>
        <begin position="203"/>
        <end position="225"/>
    </location>
</feature>
<feature type="transmembrane region" description="Helical" evidence="6">
    <location>
        <begin position="32"/>
        <end position="52"/>
    </location>
</feature>
<evidence type="ECO:0000256" key="2">
    <source>
        <dbReference type="ARBA" id="ARBA00022692"/>
    </source>
</evidence>
<evidence type="ECO:0000313" key="10">
    <source>
        <dbReference type="Proteomes" id="UP000501753"/>
    </source>
</evidence>
<keyword evidence="10" id="KW-1185">Reference proteome</keyword>
<evidence type="ECO:0000256" key="5">
    <source>
        <dbReference type="SAM" id="MobiDB-lite"/>
    </source>
</evidence>
<dbReference type="Pfam" id="PF01566">
    <property type="entry name" value="Nramp"/>
    <property type="match status" value="1"/>
</dbReference>
<accession>A0A3Q9KVF8</accession>
<feature type="transmembrane region" description="Helical" evidence="6">
    <location>
        <begin position="375"/>
        <end position="397"/>
    </location>
</feature>
<dbReference type="PANTHER" id="PTHR11706">
    <property type="entry name" value="SOLUTE CARRIER PROTEIN FAMILY 11 MEMBER"/>
    <property type="match status" value="1"/>
</dbReference>
<feature type="region of interest" description="Disordered" evidence="5">
    <location>
        <begin position="1"/>
        <end position="25"/>
    </location>
</feature>
<dbReference type="RefSeq" id="WP_127178215.1">
    <property type="nucleotide sequence ID" value="NZ_CP029078.1"/>
</dbReference>
<dbReference type="GO" id="GO:0015086">
    <property type="term" value="F:cadmium ion transmembrane transporter activity"/>
    <property type="evidence" value="ECO:0007669"/>
    <property type="project" value="TreeGrafter"/>
</dbReference>
<evidence type="ECO:0000256" key="3">
    <source>
        <dbReference type="ARBA" id="ARBA00022989"/>
    </source>
</evidence>
<evidence type="ECO:0000256" key="6">
    <source>
        <dbReference type="SAM" id="Phobius"/>
    </source>
</evidence>
<keyword evidence="4 6" id="KW-0472">Membrane</keyword>
<organism evidence="7 9">
    <name type="scientific">Streptomyces griseoviridis</name>
    <dbReference type="NCBI Taxonomy" id="45398"/>
    <lineage>
        <taxon>Bacteria</taxon>
        <taxon>Bacillati</taxon>
        <taxon>Actinomycetota</taxon>
        <taxon>Actinomycetes</taxon>
        <taxon>Kitasatosporales</taxon>
        <taxon>Streptomycetaceae</taxon>
        <taxon>Streptomyces</taxon>
    </lineage>
</organism>
<evidence type="ECO:0000313" key="7">
    <source>
        <dbReference type="EMBL" id="AZS85341.1"/>
    </source>
</evidence>
<keyword evidence="2 6" id="KW-0812">Transmembrane</keyword>
<feature type="transmembrane region" description="Helical" evidence="6">
    <location>
        <begin position="246"/>
        <end position="266"/>
    </location>
</feature>
<name>A0A3Q9KVF8_STRGD</name>
<dbReference type="GO" id="GO:0005886">
    <property type="term" value="C:plasma membrane"/>
    <property type="evidence" value="ECO:0007669"/>
    <property type="project" value="TreeGrafter"/>
</dbReference>
<dbReference type="NCBIfam" id="NF037982">
    <property type="entry name" value="Nramp_1"/>
    <property type="match status" value="2"/>
</dbReference>
<dbReference type="GO" id="GO:0034755">
    <property type="term" value="P:iron ion transmembrane transport"/>
    <property type="evidence" value="ECO:0007669"/>
    <property type="project" value="TreeGrafter"/>
</dbReference>
<gene>
    <name evidence="8" type="ORF">DDJ31_24995</name>
    <name evidence="7" type="ORF">ELQ87_14300</name>
</gene>
<dbReference type="PANTHER" id="PTHR11706:SF3">
    <property type="entry name" value="METAL ION TRANSPORT PROTEIN"/>
    <property type="match status" value="1"/>
</dbReference>
<evidence type="ECO:0000256" key="1">
    <source>
        <dbReference type="ARBA" id="ARBA00004141"/>
    </source>
</evidence>
<evidence type="ECO:0000313" key="9">
    <source>
        <dbReference type="Proteomes" id="UP000271291"/>
    </source>
</evidence>
<keyword evidence="3 6" id="KW-1133">Transmembrane helix</keyword>
<dbReference type="InterPro" id="IPR001046">
    <property type="entry name" value="NRAMP_fam"/>
</dbReference>
<protein>
    <submittedName>
        <fullName evidence="7">Divalent metal cation transporter</fullName>
    </submittedName>
    <submittedName>
        <fullName evidence="8">Iron transporter</fullName>
    </submittedName>
</protein>
<reference evidence="8 10" key="1">
    <citation type="submission" date="2018-04" db="EMBL/GenBank/DDBJ databases">
        <title>Complete genome sequences of Streptomyces griseoviridis K61 and characterization of antagonistic properties of biological control agents.</title>
        <authorList>
            <person name="Mariita R.M."/>
            <person name="Sello J.K."/>
        </authorList>
    </citation>
    <scope>NUCLEOTIDE SEQUENCE [LARGE SCALE GENOMIC DNA]</scope>
    <source>
        <strain evidence="8 10">K61</strain>
    </source>
</reference>
<dbReference type="OrthoDB" id="9787548at2"/>
<proteinExistence type="predicted"/>
<evidence type="ECO:0000256" key="4">
    <source>
        <dbReference type="ARBA" id="ARBA00023136"/>
    </source>
</evidence>
<feature type="transmembrane region" description="Helical" evidence="6">
    <location>
        <begin position="298"/>
        <end position="323"/>
    </location>
</feature>
<feature type="transmembrane region" description="Helical" evidence="6">
    <location>
        <begin position="409"/>
        <end position="432"/>
    </location>
</feature>
<dbReference type="Proteomes" id="UP000501753">
    <property type="component" value="Chromosome"/>
</dbReference>
<reference evidence="7 9" key="2">
    <citation type="submission" date="2018-12" db="EMBL/GenBank/DDBJ databases">
        <title>Streptomyces griseoviridis F1-27 complete genome.</title>
        <authorList>
            <person name="Mariita R.M."/>
            <person name="Sello J.K."/>
        </authorList>
    </citation>
    <scope>NUCLEOTIDE SEQUENCE [LARGE SCALE GENOMIC DNA]</scope>
    <source>
        <strain evidence="7 9">F1-27</strain>
    </source>
</reference>
<dbReference type="EMBL" id="CP034687">
    <property type="protein sequence ID" value="AZS85341.1"/>
    <property type="molecule type" value="Genomic_DNA"/>
</dbReference>
<dbReference type="Proteomes" id="UP000271291">
    <property type="component" value="Chromosome"/>
</dbReference>
<dbReference type="EMBL" id="CP029078">
    <property type="protein sequence ID" value="QCN87807.1"/>
    <property type="molecule type" value="Genomic_DNA"/>
</dbReference>
<comment type="subcellular location">
    <subcellularLocation>
        <location evidence="1">Membrane</location>
        <topology evidence="1">Multi-pass membrane protein</topology>
    </subcellularLocation>
</comment>
<feature type="transmembrane region" description="Helical" evidence="6">
    <location>
        <begin position="98"/>
        <end position="116"/>
    </location>
</feature>
<feature type="transmembrane region" description="Helical" evidence="6">
    <location>
        <begin position="351"/>
        <end position="369"/>
    </location>
</feature>
<dbReference type="AlphaFoldDB" id="A0A3Q9KVF8"/>
<dbReference type="KEGG" id="sgd:ELQ87_14300"/>